<name>A0A4U1BJZ5_9GAMM</name>
<dbReference type="InterPro" id="IPR000182">
    <property type="entry name" value="GNAT_dom"/>
</dbReference>
<evidence type="ECO:0000259" key="1">
    <source>
        <dbReference type="PROSITE" id="PS51186"/>
    </source>
</evidence>
<feature type="domain" description="N-acetyltransferase" evidence="1">
    <location>
        <begin position="1"/>
        <end position="139"/>
    </location>
</feature>
<dbReference type="CDD" id="cd04301">
    <property type="entry name" value="NAT_SF"/>
    <property type="match status" value="1"/>
</dbReference>
<organism evidence="2 3">
    <name type="scientific">Ferrimonas aestuarii</name>
    <dbReference type="NCBI Taxonomy" id="2569539"/>
    <lineage>
        <taxon>Bacteria</taxon>
        <taxon>Pseudomonadati</taxon>
        <taxon>Pseudomonadota</taxon>
        <taxon>Gammaproteobacteria</taxon>
        <taxon>Alteromonadales</taxon>
        <taxon>Ferrimonadaceae</taxon>
        <taxon>Ferrimonas</taxon>
    </lineage>
</organism>
<comment type="caution">
    <text evidence="2">The sequence shown here is derived from an EMBL/GenBank/DDBJ whole genome shotgun (WGS) entry which is preliminary data.</text>
</comment>
<dbReference type="EMBL" id="SWCJ01000017">
    <property type="protein sequence ID" value="TKB51754.1"/>
    <property type="molecule type" value="Genomic_DNA"/>
</dbReference>
<keyword evidence="2" id="KW-0808">Transferase</keyword>
<keyword evidence="3" id="KW-1185">Reference proteome</keyword>
<sequence>MSEPSIYIESVEVVAYPLIDRFYKAQGQGDRCKRHDKVWAVRDQGTLIATARLSPMEGQWILRGVWVAPSYRHQRIASELITQMIADHPGEIHCFTLPHLATFYGRLGWQLCQPKSVLQGVFAAYRRSQPQLLSFRRLPGSESA</sequence>
<dbReference type="AlphaFoldDB" id="A0A4U1BJZ5"/>
<dbReference type="Gene3D" id="3.40.630.30">
    <property type="match status" value="1"/>
</dbReference>
<dbReference type="InterPro" id="IPR016181">
    <property type="entry name" value="Acyl_CoA_acyltransferase"/>
</dbReference>
<dbReference type="Proteomes" id="UP000305675">
    <property type="component" value="Unassembled WGS sequence"/>
</dbReference>
<gene>
    <name evidence="2" type="ORF">FCL42_17150</name>
</gene>
<evidence type="ECO:0000313" key="3">
    <source>
        <dbReference type="Proteomes" id="UP000305675"/>
    </source>
</evidence>
<dbReference type="PROSITE" id="PS51186">
    <property type="entry name" value="GNAT"/>
    <property type="match status" value="1"/>
</dbReference>
<dbReference type="SUPFAM" id="SSF55729">
    <property type="entry name" value="Acyl-CoA N-acyltransferases (Nat)"/>
    <property type="match status" value="1"/>
</dbReference>
<dbReference type="OrthoDB" id="8780005at2"/>
<dbReference type="Pfam" id="PF13508">
    <property type="entry name" value="Acetyltransf_7"/>
    <property type="match status" value="1"/>
</dbReference>
<evidence type="ECO:0000313" key="2">
    <source>
        <dbReference type="EMBL" id="TKB51754.1"/>
    </source>
</evidence>
<reference evidence="2 3" key="1">
    <citation type="submission" date="2019-04" db="EMBL/GenBank/DDBJ databases">
        <authorList>
            <person name="Hwang J.C."/>
        </authorList>
    </citation>
    <scope>NUCLEOTIDE SEQUENCE [LARGE SCALE GENOMIC DNA]</scope>
    <source>
        <strain evidence="2 3">IMCC35002</strain>
    </source>
</reference>
<proteinExistence type="predicted"/>
<dbReference type="GO" id="GO:0016747">
    <property type="term" value="F:acyltransferase activity, transferring groups other than amino-acyl groups"/>
    <property type="evidence" value="ECO:0007669"/>
    <property type="project" value="InterPro"/>
</dbReference>
<protein>
    <submittedName>
        <fullName evidence="2">GNAT family N-acetyltransferase</fullName>
    </submittedName>
</protein>
<dbReference type="RefSeq" id="WP_136864659.1">
    <property type="nucleotide sequence ID" value="NZ_SWCJ01000017.1"/>
</dbReference>
<accession>A0A4U1BJZ5</accession>